<dbReference type="EMBL" id="DS268457">
    <property type="protein sequence ID" value="EFP04975.1"/>
    <property type="molecule type" value="Genomic_DNA"/>
</dbReference>
<dbReference type="Pfam" id="PF00188">
    <property type="entry name" value="CAP"/>
    <property type="match status" value="1"/>
</dbReference>
<evidence type="ECO:0000259" key="2">
    <source>
        <dbReference type="SMART" id="SM00198"/>
    </source>
</evidence>
<feature type="chain" id="PRO_5003177309" description="SCP domain-containing protein" evidence="1">
    <location>
        <begin position="23"/>
        <end position="427"/>
    </location>
</feature>
<dbReference type="InterPro" id="IPR018244">
    <property type="entry name" value="Allrgn_V5/Tpx1_CS"/>
</dbReference>
<feature type="signal peptide" evidence="1">
    <location>
        <begin position="1"/>
        <end position="22"/>
    </location>
</feature>
<reference evidence="3" key="1">
    <citation type="submission" date="2007-07" db="EMBL/GenBank/DDBJ databases">
        <title>PCAP assembly of the Caenorhabditis remanei genome.</title>
        <authorList>
            <consortium name="The Caenorhabditis remanei Sequencing Consortium"/>
            <person name="Wilson R.K."/>
        </authorList>
    </citation>
    <scope>NUCLEOTIDE SEQUENCE [LARGE SCALE GENOMIC DNA]</scope>
    <source>
        <strain evidence="3">PB4641</strain>
    </source>
</reference>
<dbReference type="InParanoid" id="E3MMM2"/>
<evidence type="ECO:0000313" key="4">
    <source>
        <dbReference type="Proteomes" id="UP000008281"/>
    </source>
</evidence>
<proteinExistence type="predicted"/>
<dbReference type="InterPro" id="IPR035940">
    <property type="entry name" value="CAP_sf"/>
</dbReference>
<dbReference type="OrthoDB" id="337038at2759"/>
<evidence type="ECO:0000256" key="1">
    <source>
        <dbReference type="SAM" id="SignalP"/>
    </source>
</evidence>
<dbReference type="PROSITE" id="PS01009">
    <property type="entry name" value="CRISP_1"/>
    <property type="match status" value="1"/>
</dbReference>
<dbReference type="Proteomes" id="UP000008281">
    <property type="component" value="Unassembled WGS sequence"/>
</dbReference>
<name>E3MMM2_CAERE</name>
<dbReference type="SUPFAM" id="SSF55797">
    <property type="entry name" value="PR-1-like"/>
    <property type="match status" value="1"/>
</dbReference>
<dbReference type="GO" id="GO:0005576">
    <property type="term" value="C:extracellular region"/>
    <property type="evidence" value="ECO:0007669"/>
    <property type="project" value="InterPro"/>
</dbReference>
<keyword evidence="1" id="KW-0732">Signal</keyword>
<feature type="domain" description="SCP" evidence="2">
    <location>
        <begin position="260"/>
        <end position="414"/>
    </location>
</feature>
<accession>E3MMM2</accession>
<dbReference type="InterPro" id="IPR014044">
    <property type="entry name" value="CAP_dom"/>
</dbReference>
<dbReference type="FunCoup" id="E3MMM2">
    <property type="interactions" value="40"/>
</dbReference>
<dbReference type="Gene3D" id="3.40.33.10">
    <property type="entry name" value="CAP"/>
    <property type="match status" value="1"/>
</dbReference>
<dbReference type="PANTHER" id="PTHR10334">
    <property type="entry name" value="CYSTEINE-RICH SECRETORY PROTEIN-RELATED"/>
    <property type="match status" value="1"/>
</dbReference>
<dbReference type="SMART" id="SM00198">
    <property type="entry name" value="SCP"/>
    <property type="match status" value="1"/>
</dbReference>
<dbReference type="eggNOG" id="KOG3017">
    <property type="taxonomic scope" value="Eukaryota"/>
</dbReference>
<dbReference type="InterPro" id="IPR001283">
    <property type="entry name" value="CRISP-related"/>
</dbReference>
<organism evidence="4">
    <name type="scientific">Caenorhabditis remanei</name>
    <name type="common">Caenorhabditis vulgaris</name>
    <dbReference type="NCBI Taxonomy" id="31234"/>
    <lineage>
        <taxon>Eukaryota</taxon>
        <taxon>Metazoa</taxon>
        <taxon>Ecdysozoa</taxon>
        <taxon>Nematoda</taxon>
        <taxon>Chromadorea</taxon>
        <taxon>Rhabditida</taxon>
        <taxon>Rhabditina</taxon>
        <taxon>Rhabditomorpha</taxon>
        <taxon>Rhabditoidea</taxon>
        <taxon>Rhabditidae</taxon>
        <taxon>Peloderinae</taxon>
        <taxon>Caenorhabditis</taxon>
    </lineage>
</organism>
<dbReference type="AlphaFoldDB" id="E3MMM2"/>
<gene>
    <name evidence="3" type="ORF">CRE_03258</name>
</gene>
<evidence type="ECO:0000313" key="3">
    <source>
        <dbReference type="EMBL" id="EFP04975.1"/>
    </source>
</evidence>
<sequence>MSLSLSLALFSLLFFQIPTTDAKSITVSVRQYTGLRRSDIRGVENQYYYFQFCTCPKSFTDRNLPSQVNKCTCSDAQKGKKLDDSIPQAKFFSSSLNCGTGSCINAKIDNECFSKIVVLSNVLLQQGETLFVKVFIGSTILTYPEFQMLSVRSTKSDVILKTKKSSKIRLTFTTETDKDEQSSRTAIERTHWSNSILHDAKGGALDFFSRLTNQKKLDFKTPSIPLDTDVRRLSNIGAIKSYLFSKSKTDKQDPARYDISKLKEWLVSYHNVYRAKHNAPALINDLVLESRGKRWADELAYHKGCLVHEQPRTYGENLFFFGARHLPSPQTLAAAIIQSFYLEGIGYNYSSWKPMSFFKTGHFTQLIWKDSRKIGVGVSVVKSSSIRSPCVSSSPNMYFIFVVVKYDPAGNFESQKSYLNNVERPVA</sequence>
<dbReference type="InterPro" id="IPR034113">
    <property type="entry name" value="SCP_GAPR1-like"/>
</dbReference>
<dbReference type="OMA" id="HEQPRTY"/>
<dbReference type="STRING" id="31234.E3MMM2"/>
<keyword evidence="4" id="KW-1185">Reference proteome</keyword>
<dbReference type="HOGENOM" id="CLU_705113_0_0_1"/>
<dbReference type="CDD" id="cd05382">
    <property type="entry name" value="CAP_GAPR1-like"/>
    <property type="match status" value="1"/>
</dbReference>
<protein>
    <recommendedName>
        <fullName evidence="2">SCP domain-containing protein</fullName>
    </recommendedName>
</protein>
<dbReference type="FunFam" id="3.40.33.10:FF:000024">
    <property type="entry name" value="Protein CBG17169"/>
    <property type="match status" value="1"/>
</dbReference>